<feature type="compositionally biased region" description="Polar residues" evidence="1">
    <location>
        <begin position="609"/>
        <end position="629"/>
    </location>
</feature>
<evidence type="ECO:0000313" key="3">
    <source>
        <dbReference type="EMBL" id="EDU47407.1"/>
    </source>
</evidence>
<dbReference type="GeneID" id="6342741"/>
<feature type="transmembrane region" description="Helical" evidence="2">
    <location>
        <begin position="884"/>
        <end position="903"/>
    </location>
</feature>
<name>B2W4F0_PYRTR</name>
<reference evidence="4" key="1">
    <citation type="journal article" date="2013" name="G3 (Bethesda)">
        <title>Comparative genomics of a plant-pathogenic fungus, Pyrenophora tritici-repentis, reveals transduplication and the impact of repeat elements on pathogenicity and population divergence.</title>
        <authorList>
            <person name="Manning V.A."/>
            <person name="Pandelova I."/>
            <person name="Dhillon B."/>
            <person name="Wilhelm L.J."/>
            <person name="Goodwin S.B."/>
            <person name="Berlin A.M."/>
            <person name="Figueroa M."/>
            <person name="Freitag M."/>
            <person name="Hane J.K."/>
            <person name="Henrissat B."/>
            <person name="Holman W.H."/>
            <person name="Kodira C.D."/>
            <person name="Martin J."/>
            <person name="Oliver R.P."/>
            <person name="Robbertse B."/>
            <person name="Schackwitz W."/>
            <person name="Schwartz D.C."/>
            <person name="Spatafora J.W."/>
            <person name="Turgeon B.G."/>
            <person name="Yandava C."/>
            <person name="Young S."/>
            <person name="Zhou S."/>
            <person name="Zeng Q."/>
            <person name="Grigoriev I.V."/>
            <person name="Ma L.-J."/>
            <person name="Ciuffetti L.M."/>
        </authorList>
    </citation>
    <scope>NUCLEOTIDE SEQUENCE [LARGE SCALE GENOMIC DNA]</scope>
    <source>
        <strain evidence="4">Pt-1C-BFP</strain>
    </source>
</reference>
<keyword evidence="2" id="KW-1133">Transmembrane helix</keyword>
<feature type="compositionally biased region" description="Acidic residues" evidence="1">
    <location>
        <begin position="365"/>
        <end position="379"/>
    </location>
</feature>
<sequence length="1193" mass="134635">MFTGTKVLEAHNTMICHLRAPSRIVQDYIRGANEAFFAPRGLTVSFRSEPVLLDSLPIPAGRRAAILADFLEVTRGAEWRAKQLYPWIEALHANVDGITTPSERVLRLHETGVRYASQRTQSDPPSHNDDDDYPVEKLHIYHSEEDEDPPHSIPGPSEETRHGSGHRGRDHHHHHPRGQQGGHWSPFGMPGHGPFGAPGRGPFGPPGNGSFGPGRGPFGRRGRGYAGCRGPAGPFQQTDPWRGNEWAEVGKELGKIGEQFGKSMGNWGIEFGKRANSWGLDVGKMASGSGSQQRGAPGPAYEQVHDDLPPSYDSPPGQQSGVFHGDRKVDPDSSTSTAEKGKSKEKDLAMDDDSDTSSISSDTSDSSDSDSDSDSDIPDTDAIFATRLRTINAEATAATRKGKKSASEISRERALAIEKAETEKENTDLKIASRISKRAATRDLKQRRRELKRQHKQKKRELRAVHDRKGKGKARKSREWKEAKKEFKEKKKELKRERMAVRRQWREGRDSDANRWASFPVSLVFPHCSGMPLAVAVSYNDVAMRSSAEPLTNKRTHHRGNTTPQNSPSSMTTINPKKEFVQIDELDIGLERSQITSQGQIELPERRSTSSSSDFDGVQPDTQSSTHQLLNKVKRKKRHATIKIREALHIAKPADDAKKLEPEALVLADTAAVGESNSRLDDKSTAPEKHGVKDVLRYPIDTVKKMGWSRGNQELADNIAVSEMPHGQEVDLVQAATTASQAQTEEGKQQAKETLSEMLRQRQNTYVRWSLDRHVTKLRVLPRNTIKLKPRSDFTTTDSQGTTTIDWKNYTTHLLDYYAHQYGGQYIGSSSSPPIPSKETIMPNLERLIVATSPFQEFLMTTRRVYLWQHPRETAKYLVIYSTLWYLDLLLPGVLSAILYLVAQRRWHTQTMHDLRDDIQHRENTHRTALSLTEFIEKRGNTNWAHDLLQEIGPWLMIQLADLANFFETVRNFYEWRKPLRTFSVLVMLALGILATVLVPLGVLVKTATAMGGVAFFGLFPVGVNFQEYRLLVSPVKRLLWNVPTHAEWAVRFVQAEGVRVLVDWEQEQRRCEQDEQKESATSTKPDTRDFASYPAHFQKTAGCLIISAMGIRFQTTHSPHVVLFALPYDKLCNLEKQNRHVEKVAKILKAYEKDLRLVDEEGREWVVQGMEKRDEVFSQIVGFSRKEWQVVW</sequence>
<dbReference type="HOGENOM" id="CLU_271599_0_0_1"/>
<gene>
    <name evidence="3" type="ORF">PTRG_04500</name>
</gene>
<organism evidence="3 4">
    <name type="scientific">Pyrenophora tritici-repentis (strain Pt-1C-BFP)</name>
    <name type="common">Wheat tan spot fungus</name>
    <name type="synonym">Drechslera tritici-repentis</name>
    <dbReference type="NCBI Taxonomy" id="426418"/>
    <lineage>
        <taxon>Eukaryota</taxon>
        <taxon>Fungi</taxon>
        <taxon>Dikarya</taxon>
        <taxon>Ascomycota</taxon>
        <taxon>Pezizomycotina</taxon>
        <taxon>Dothideomycetes</taxon>
        <taxon>Pleosporomycetidae</taxon>
        <taxon>Pleosporales</taxon>
        <taxon>Pleosporineae</taxon>
        <taxon>Pleosporaceae</taxon>
        <taxon>Pyrenophora</taxon>
    </lineage>
</organism>
<feature type="compositionally biased region" description="Basic residues" evidence="1">
    <location>
        <begin position="163"/>
        <end position="177"/>
    </location>
</feature>
<dbReference type="EMBL" id="DS231618">
    <property type="protein sequence ID" value="EDU47407.1"/>
    <property type="molecule type" value="Genomic_DNA"/>
</dbReference>
<proteinExistence type="predicted"/>
<feature type="compositionally biased region" description="Polar residues" evidence="1">
    <location>
        <begin position="561"/>
        <end position="573"/>
    </location>
</feature>
<feature type="compositionally biased region" description="Basic residues" evidence="1">
    <location>
        <begin position="437"/>
        <end position="461"/>
    </location>
</feature>
<feature type="region of interest" description="Disordered" evidence="1">
    <location>
        <begin position="115"/>
        <end position="134"/>
    </location>
</feature>
<dbReference type="STRING" id="426418.B2W4F0"/>
<dbReference type="PANTHER" id="PTHR37402:SF1">
    <property type="entry name" value="GRAM DOMAIN-CONTAINING PROTEIN 4"/>
    <property type="match status" value="1"/>
</dbReference>
<feature type="region of interest" description="Disordered" evidence="1">
    <location>
        <begin position="549"/>
        <end position="573"/>
    </location>
</feature>
<feature type="transmembrane region" description="Helical" evidence="2">
    <location>
        <begin position="983"/>
        <end position="1004"/>
    </location>
</feature>
<evidence type="ECO:0000313" key="4">
    <source>
        <dbReference type="Proteomes" id="UP000001471"/>
    </source>
</evidence>
<dbReference type="InterPro" id="IPR037847">
    <property type="entry name" value="GRAMDC4"/>
</dbReference>
<evidence type="ECO:0000256" key="1">
    <source>
        <dbReference type="SAM" id="MobiDB-lite"/>
    </source>
</evidence>
<feature type="region of interest" description="Disordered" evidence="1">
    <location>
        <begin position="283"/>
        <end position="381"/>
    </location>
</feature>
<keyword evidence="2" id="KW-0812">Transmembrane</keyword>
<keyword evidence="2" id="KW-0472">Membrane</keyword>
<dbReference type="OrthoDB" id="1708389at2759"/>
<dbReference type="GO" id="GO:0006915">
    <property type="term" value="P:apoptotic process"/>
    <property type="evidence" value="ECO:0007669"/>
    <property type="project" value="InterPro"/>
</dbReference>
<accession>B2W4F0</accession>
<dbReference type="InParanoid" id="B2W4F0"/>
<feature type="region of interest" description="Disordered" evidence="1">
    <location>
        <begin position="594"/>
        <end position="637"/>
    </location>
</feature>
<dbReference type="AlphaFoldDB" id="B2W4F0"/>
<dbReference type="Proteomes" id="UP000001471">
    <property type="component" value="Unassembled WGS sequence"/>
</dbReference>
<feature type="compositionally biased region" description="Basic and acidic residues" evidence="1">
    <location>
        <begin position="339"/>
        <end position="349"/>
    </location>
</feature>
<feature type="region of interest" description="Disordered" evidence="1">
    <location>
        <begin position="437"/>
        <end position="484"/>
    </location>
</feature>
<dbReference type="PANTHER" id="PTHR37402">
    <property type="entry name" value="GRAM DOMAIN-CONTAINING PROTEIN 4"/>
    <property type="match status" value="1"/>
</dbReference>
<protein>
    <submittedName>
        <fullName evidence="3">Uncharacterized protein</fullName>
    </submittedName>
</protein>
<dbReference type="KEGG" id="ptrr:6342741"/>
<feature type="compositionally biased region" description="Gly residues" evidence="1">
    <location>
        <begin position="190"/>
        <end position="217"/>
    </location>
</feature>
<dbReference type="RefSeq" id="XP_001934833.2">
    <property type="nucleotide sequence ID" value="XM_001934798.2"/>
</dbReference>
<dbReference type="eggNOG" id="ENOG502QS59">
    <property type="taxonomic scope" value="Eukaryota"/>
</dbReference>
<evidence type="ECO:0000256" key="2">
    <source>
        <dbReference type="SAM" id="Phobius"/>
    </source>
</evidence>
<feature type="region of interest" description="Disordered" evidence="1">
    <location>
        <begin position="144"/>
        <end position="242"/>
    </location>
</feature>